<accession>A0A074ZRB7</accession>
<dbReference type="AlphaFoldDB" id="A0A074ZRB7"/>
<dbReference type="EMBL" id="KL596669">
    <property type="protein sequence ID" value="KER29958.1"/>
    <property type="molecule type" value="Genomic_DNA"/>
</dbReference>
<dbReference type="GeneID" id="20317732"/>
<name>A0A074ZRB7_OPIVI</name>
<reference evidence="1 2" key="1">
    <citation type="submission" date="2013-11" db="EMBL/GenBank/DDBJ databases">
        <title>Opisthorchis viverrini - life in the bile duct.</title>
        <authorList>
            <person name="Young N.D."/>
            <person name="Nagarajan N."/>
            <person name="Lin S.J."/>
            <person name="Korhonen P.K."/>
            <person name="Jex A.R."/>
            <person name="Hall R.S."/>
            <person name="Safavi-Hemami H."/>
            <person name="Kaewkong W."/>
            <person name="Bertrand D."/>
            <person name="Gao S."/>
            <person name="Seet Q."/>
            <person name="Wongkham S."/>
            <person name="Teh B.T."/>
            <person name="Wongkham C."/>
            <person name="Intapan P.M."/>
            <person name="Maleewong W."/>
            <person name="Yang X."/>
            <person name="Hu M."/>
            <person name="Wang Z."/>
            <person name="Hofmann A."/>
            <person name="Sternberg P.W."/>
            <person name="Tan P."/>
            <person name="Wang J."/>
            <person name="Gasser R.B."/>
        </authorList>
    </citation>
    <scope>NUCLEOTIDE SEQUENCE [LARGE SCALE GENOMIC DNA]</scope>
</reference>
<dbReference type="RefSeq" id="XP_009166321.1">
    <property type="nucleotide sequence ID" value="XM_009168057.1"/>
</dbReference>
<dbReference type="CTD" id="20317732"/>
<evidence type="ECO:0000313" key="2">
    <source>
        <dbReference type="Proteomes" id="UP000054324"/>
    </source>
</evidence>
<proteinExistence type="predicted"/>
<keyword evidence="2" id="KW-1185">Reference proteome</keyword>
<gene>
    <name evidence="1" type="ORF">T265_03545</name>
</gene>
<dbReference type="Proteomes" id="UP000054324">
    <property type="component" value="Unassembled WGS sequence"/>
</dbReference>
<organism evidence="1 2">
    <name type="scientific">Opisthorchis viverrini</name>
    <name type="common">Southeast Asian liver fluke</name>
    <dbReference type="NCBI Taxonomy" id="6198"/>
    <lineage>
        <taxon>Eukaryota</taxon>
        <taxon>Metazoa</taxon>
        <taxon>Spiralia</taxon>
        <taxon>Lophotrochozoa</taxon>
        <taxon>Platyhelminthes</taxon>
        <taxon>Trematoda</taxon>
        <taxon>Digenea</taxon>
        <taxon>Opisthorchiida</taxon>
        <taxon>Opisthorchiata</taxon>
        <taxon>Opisthorchiidae</taxon>
        <taxon>Opisthorchis</taxon>
    </lineage>
</organism>
<sequence length="145" mass="16447">MHDIGHCACGDSEHGDRLSDGRIGIRELELNQKVRKWDKLVQPGAHRNSQLIRTKETTCYGINPTLWQPGSIPAHMLPLGGTATRHRKDALAERLSPMHGGNMKLISMELWTLVVRRVQLALDSPLMLTHYLPISLNDLYTRFLF</sequence>
<protein>
    <submittedName>
        <fullName evidence="1">Uncharacterized protein</fullName>
    </submittedName>
</protein>
<evidence type="ECO:0000313" key="1">
    <source>
        <dbReference type="EMBL" id="KER29958.1"/>
    </source>
</evidence>
<dbReference type="KEGG" id="ovi:T265_03545"/>